<name>A0A0A9ESB9_ARUDO</name>
<dbReference type="AlphaFoldDB" id="A0A0A9ESB9"/>
<dbReference type="EMBL" id="GBRH01194306">
    <property type="protein sequence ID" value="JAE03590.1"/>
    <property type="molecule type" value="Transcribed_RNA"/>
</dbReference>
<sequence length="72" mass="8105">MSALVVELPPSARGPHVSIPVAQAAQQRSPLKKWKRRRILEMRFFLYNFWSSSGASCGGMKYVANLQSLLQL</sequence>
<organism evidence="1">
    <name type="scientific">Arundo donax</name>
    <name type="common">Giant reed</name>
    <name type="synonym">Donax arundinaceus</name>
    <dbReference type="NCBI Taxonomy" id="35708"/>
    <lineage>
        <taxon>Eukaryota</taxon>
        <taxon>Viridiplantae</taxon>
        <taxon>Streptophyta</taxon>
        <taxon>Embryophyta</taxon>
        <taxon>Tracheophyta</taxon>
        <taxon>Spermatophyta</taxon>
        <taxon>Magnoliopsida</taxon>
        <taxon>Liliopsida</taxon>
        <taxon>Poales</taxon>
        <taxon>Poaceae</taxon>
        <taxon>PACMAD clade</taxon>
        <taxon>Arundinoideae</taxon>
        <taxon>Arundineae</taxon>
        <taxon>Arundo</taxon>
    </lineage>
</organism>
<evidence type="ECO:0000313" key="1">
    <source>
        <dbReference type="EMBL" id="JAE03590.1"/>
    </source>
</evidence>
<proteinExistence type="predicted"/>
<accession>A0A0A9ESB9</accession>
<reference evidence="1" key="1">
    <citation type="submission" date="2014-09" db="EMBL/GenBank/DDBJ databases">
        <authorList>
            <person name="Magalhaes I.L.F."/>
            <person name="Oliveira U."/>
            <person name="Santos F.R."/>
            <person name="Vidigal T.H.D.A."/>
            <person name="Brescovit A.D."/>
            <person name="Santos A.J."/>
        </authorList>
    </citation>
    <scope>NUCLEOTIDE SEQUENCE</scope>
    <source>
        <tissue evidence="1">Shoot tissue taken approximately 20 cm above the soil surface</tissue>
    </source>
</reference>
<protein>
    <submittedName>
        <fullName evidence="1">Uncharacterized protein</fullName>
    </submittedName>
</protein>
<reference evidence="1" key="2">
    <citation type="journal article" date="2015" name="Data Brief">
        <title>Shoot transcriptome of the giant reed, Arundo donax.</title>
        <authorList>
            <person name="Barrero R.A."/>
            <person name="Guerrero F.D."/>
            <person name="Moolhuijzen P."/>
            <person name="Goolsby J.A."/>
            <person name="Tidwell J."/>
            <person name="Bellgard S.E."/>
            <person name="Bellgard M.I."/>
        </authorList>
    </citation>
    <scope>NUCLEOTIDE SEQUENCE</scope>
    <source>
        <tissue evidence="1">Shoot tissue taken approximately 20 cm above the soil surface</tissue>
    </source>
</reference>